<evidence type="ECO:0000313" key="2">
    <source>
        <dbReference type="Proteomes" id="UP000184191"/>
    </source>
</evidence>
<protein>
    <submittedName>
        <fullName evidence="1">Uncharacterized protein</fullName>
    </submittedName>
</protein>
<dbReference type="EMBL" id="FRBN01000012">
    <property type="protein sequence ID" value="SHL37726.1"/>
    <property type="molecule type" value="Genomic_DNA"/>
</dbReference>
<evidence type="ECO:0000313" key="1">
    <source>
        <dbReference type="EMBL" id="SHL37726.1"/>
    </source>
</evidence>
<keyword evidence="2" id="KW-1185">Reference proteome</keyword>
<name>A0A1M7A524_9RHOB</name>
<organism evidence="1 2">
    <name type="scientific">Roseovarius marisflavi</name>
    <dbReference type="NCBI Taxonomy" id="1054996"/>
    <lineage>
        <taxon>Bacteria</taxon>
        <taxon>Pseudomonadati</taxon>
        <taxon>Pseudomonadota</taxon>
        <taxon>Alphaproteobacteria</taxon>
        <taxon>Rhodobacterales</taxon>
        <taxon>Roseobacteraceae</taxon>
        <taxon>Roseovarius</taxon>
    </lineage>
</organism>
<proteinExistence type="predicted"/>
<accession>A0A1M7A524</accession>
<reference evidence="2" key="1">
    <citation type="submission" date="2016-11" db="EMBL/GenBank/DDBJ databases">
        <authorList>
            <person name="Varghese N."/>
            <person name="Submissions S."/>
        </authorList>
    </citation>
    <scope>NUCLEOTIDE SEQUENCE [LARGE SCALE GENOMIC DNA]</scope>
    <source>
        <strain evidence="2">DSM 29327</strain>
    </source>
</reference>
<dbReference type="AlphaFoldDB" id="A0A1M7A524"/>
<sequence>MLPLNRFVPESHLQIKTDCALANPLAQARSTKTDPTE</sequence>
<gene>
    <name evidence="1" type="ORF">SAMN05444414_11250</name>
</gene>
<dbReference type="Proteomes" id="UP000184191">
    <property type="component" value="Unassembled WGS sequence"/>
</dbReference>